<feature type="transmembrane region" description="Helical" evidence="1">
    <location>
        <begin position="16"/>
        <end position="39"/>
    </location>
</feature>
<proteinExistence type="predicted"/>
<evidence type="ECO:0000313" key="2">
    <source>
        <dbReference type="EMBL" id="KKS45105.1"/>
    </source>
</evidence>
<accession>A0A0G0Z8V1</accession>
<keyword evidence="1" id="KW-1133">Transmembrane helix</keyword>
<dbReference type="EMBL" id="LCDE01000033">
    <property type="protein sequence ID" value="KKS45105.1"/>
    <property type="molecule type" value="Genomic_DNA"/>
</dbReference>
<name>A0A0G0Z8V1_9BACT</name>
<dbReference type="Proteomes" id="UP000034951">
    <property type="component" value="Unassembled WGS sequence"/>
</dbReference>
<keyword evidence="1" id="KW-0472">Membrane</keyword>
<comment type="caution">
    <text evidence="2">The sequence shown here is derived from an EMBL/GenBank/DDBJ whole genome shotgun (WGS) entry which is preliminary data.</text>
</comment>
<gene>
    <name evidence="2" type="ORF">UV10_C0033G0001</name>
</gene>
<keyword evidence="1" id="KW-0812">Transmembrane</keyword>
<evidence type="ECO:0000313" key="3">
    <source>
        <dbReference type="Proteomes" id="UP000034951"/>
    </source>
</evidence>
<sequence length="63" mass="6545">SFLVPGIKCGFHYSPILLYFLAFEIAAVGTGLVGAGRLVTIGAGNQFRENQTMSRPAGALASS</sequence>
<reference evidence="2 3" key="1">
    <citation type="journal article" date="2015" name="Nature">
        <title>rRNA introns, odd ribosomes, and small enigmatic genomes across a large radiation of phyla.</title>
        <authorList>
            <person name="Brown C.T."/>
            <person name="Hug L.A."/>
            <person name="Thomas B.C."/>
            <person name="Sharon I."/>
            <person name="Castelle C.J."/>
            <person name="Singh A."/>
            <person name="Wilkins M.J."/>
            <person name="Williams K.H."/>
            <person name="Banfield J.F."/>
        </authorList>
    </citation>
    <scope>NUCLEOTIDE SEQUENCE [LARGE SCALE GENOMIC DNA]</scope>
</reference>
<protein>
    <submittedName>
        <fullName evidence="2">Uncharacterized protein</fullName>
    </submittedName>
</protein>
<organism evidence="2 3">
    <name type="scientific">Candidatus Azambacteria bacterium GW2011_GWA1_42_19</name>
    <dbReference type="NCBI Taxonomy" id="1618609"/>
    <lineage>
        <taxon>Bacteria</taxon>
        <taxon>Candidatus Azamiibacteriota</taxon>
    </lineage>
</organism>
<evidence type="ECO:0000256" key="1">
    <source>
        <dbReference type="SAM" id="Phobius"/>
    </source>
</evidence>
<dbReference type="AlphaFoldDB" id="A0A0G0Z8V1"/>
<feature type="non-terminal residue" evidence="2">
    <location>
        <position position="1"/>
    </location>
</feature>